<dbReference type="Gene3D" id="3.40.50.2300">
    <property type="match status" value="1"/>
</dbReference>
<feature type="active site" description="Nucleophile" evidence="4">
    <location>
        <position position="11"/>
    </location>
</feature>
<gene>
    <name evidence="7" type="ORF">GA0111570_101411</name>
</gene>
<feature type="domain" description="Phosphotyrosine protein phosphatase I" evidence="6">
    <location>
        <begin position="5"/>
        <end position="184"/>
    </location>
</feature>
<keyword evidence="8" id="KW-1185">Reference proteome</keyword>
<dbReference type="InterPro" id="IPR036196">
    <property type="entry name" value="Ptyr_pPase_sf"/>
</dbReference>
<dbReference type="InterPro" id="IPR017867">
    <property type="entry name" value="Tyr_phospatase_low_mol_wt"/>
</dbReference>
<dbReference type="InterPro" id="IPR023485">
    <property type="entry name" value="Ptyr_pPase"/>
</dbReference>
<dbReference type="AlphaFoldDB" id="A0A1G6GG32"/>
<evidence type="ECO:0000256" key="3">
    <source>
        <dbReference type="ARBA" id="ARBA00022912"/>
    </source>
</evidence>
<evidence type="ECO:0000313" key="8">
    <source>
        <dbReference type="Proteomes" id="UP000199086"/>
    </source>
</evidence>
<dbReference type="PRINTS" id="PR00719">
    <property type="entry name" value="LMWPTPASE"/>
</dbReference>
<dbReference type="SMART" id="SM00226">
    <property type="entry name" value="LMWPc"/>
    <property type="match status" value="1"/>
</dbReference>
<dbReference type="SUPFAM" id="SSF52788">
    <property type="entry name" value="Phosphotyrosine protein phosphatases I"/>
    <property type="match status" value="1"/>
</dbReference>
<comment type="similarity">
    <text evidence="1">Belongs to the low molecular weight phosphotyrosine protein phosphatase family.</text>
</comment>
<dbReference type="PANTHER" id="PTHR11717">
    <property type="entry name" value="LOW MOLECULAR WEIGHT PROTEIN TYROSINE PHOSPHATASE"/>
    <property type="match status" value="1"/>
</dbReference>
<dbReference type="GO" id="GO:0004725">
    <property type="term" value="F:protein tyrosine phosphatase activity"/>
    <property type="evidence" value="ECO:0007669"/>
    <property type="project" value="InterPro"/>
</dbReference>
<dbReference type="EMBL" id="FMYF01000001">
    <property type="protein sequence ID" value="SDB80136.1"/>
    <property type="molecule type" value="Genomic_DNA"/>
</dbReference>
<evidence type="ECO:0000259" key="6">
    <source>
        <dbReference type="SMART" id="SM00226"/>
    </source>
</evidence>
<keyword evidence="2" id="KW-0378">Hydrolase</keyword>
<dbReference type="STRING" id="1577474.GA0111570_101411"/>
<dbReference type="PANTHER" id="PTHR11717:SF31">
    <property type="entry name" value="LOW MOLECULAR WEIGHT PROTEIN-TYROSINE-PHOSPHATASE ETP-RELATED"/>
    <property type="match status" value="1"/>
</dbReference>
<reference evidence="7 8" key="1">
    <citation type="submission" date="2016-06" db="EMBL/GenBank/DDBJ databases">
        <authorList>
            <person name="Olsen C.W."/>
            <person name="Carey S."/>
            <person name="Hinshaw L."/>
            <person name="Karasin A.I."/>
        </authorList>
    </citation>
    <scope>NUCLEOTIDE SEQUENCE [LARGE SCALE GENOMIC DNA]</scope>
    <source>
        <strain evidence="7 8">LZ-22</strain>
    </source>
</reference>
<proteinExistence type="inferred from homology"/>
<dbReference type="OrthoDB" id="9784339at2"/>
<dbReference type="Proteomes" id="UP000199086">
    <property type="component" value="Unassembled WGS sequence"/>
</dbReference>
<evidence type="ECO:0000256" key="5">
    <source>
        <dbReference type="SAM" id="MobiDB-lite"/>
    </source>
</evidence>
<dbReference type="RefSeq" id="WP_092605819.1">
    <property type="nucleotide sequence ID" value="NZ_FMYF01000001.1"/>
</dbReference>
<keyword evidence="3" id="KW-0904">Protein phosphatase</keyword>
<evidence type="ECO:0000256" key="2">
    <source>
        <dbReference type="ARBA" id="ARBA00022801"/>
    </source>
</evidence>
<evidence type="ECO:0000256" key="1">
    <source>
        <dbReference type="ARBA" id="ARBA00011063"/>
    </source>
</evidence>
<accession>A0A1G6GG32</accession>
<feature type="region of interest" description="Disordered" evidence="5">
    <location>
        <begin position="197"/>
        <end position="222"/>
    </location>
</feature>
<sequence length="222" mass="24419">MDHQFRILTVCTGNICRSPAAELLLRRGLGPGVLVESAGTHALVDSPIDPLMASTLGLAGAGPDSFRARALVPEMIERADLVLAMSREHRSEVVTLVPTAVRRTFTLTEFAAVLAGWEEDGQSRPFYTVRPGERLEEFMAVAARRRSSGRPAEYDIPDPFRMAPEVYRDAADRISLAVDTIVGCLDETPDEPFVLPVPEPVEEARPGTSERGLRRLFGRRHT</sequence>
<organism evidence="7 8">
    <name type="scientific">Raineyella antarctica</name>
    <dbReference type="NCBI Taxonomy" id="1577474"/>
    <lineage>
        <taxon>Bacteria</taxon>
        <taxon>Bacillati</taxon>
        <taxon>Actinomycetota</taxon>
        <taxon>Actinomycetes</taxon>
        <taxon>Propionibacteriales</taxon>
        <taxon>Propionibacteriaceae</taxon>
        <taxon>Raineyella</taxon>
    </lineage>
</organism>
<name>A0A1G6GG32_9ACTN</name>
<protein>
    <submittedName>
        <fullName evidence="7">Protein-tyrosine phosphatase</fullName>
    </submittedName>
</protein>
<dbReference type="InterPro" id="IPR050438">
    <property type="entry name" value="LMW_PTPase"/>
</dbReference>
<evidence type="ECO:0000313" key="7">
    <source>
        <dbReference type="EMBL" id="SDB80136.1"/>
    </source>
</evidence>
<feature type="active site" evidence="4">
    <location>
        <position position="17"/>
    </location>
</feature>
<evidence type="ECO:0000256" key="4">
    <source>
        <dbReference type="PIRSR" id="PIRSR617867-1"/>
    </source>
</evidence>
<dbReference type="Pfam" id="PF01451">
    <property type="entry name" value="LMWPc"/>
    <property type="match status" value="1"/>
</dbReference>